<evidence type="ECO:0000256" key="1">
    <source>
        <dbReference type="ARBA" id="ARBA00022729"/>
    </source>
</evidence>
<feature type="signal peptide" evidence="6">
    <location>
        <begin position="1"/>
        <end position="17"/>
    </location>
</feature>
<keyword evidence="3" id="KW-0675">Receptor</keyword>
<evidence type="ECO:0000256" key="6">
    <source>
        <dbReference type="SAM" id="SignalP"/>
    </source>
</evidence>
<evidence type="ECO:0000259" key="7">
    <source>
        <dbReference type="PROSITE" id="PS50835"/>
    </source>
</evidence>
<accession>A0AA88TSU6</accession>
<dbReference type="GO" id="GO:0002250">
    <property type="term" value="P:adaptive immune response"/>
    <property type="evidence" value="ECO:0007669"/>
    <property type="project" value="UniProtKB-KW"/>
</dbReference>
<dbReference type="InterPro" id="IPR013783">
    <property type="entry name" value="Ig-like_fold"/>
</dbReference>
<protein>
    <recommendedName>
        <fullName evidence="7">Ig-like domain-containing protein</fullName>
    </recommendedName>
</protein>
<evidence type="ECO:0000256" key="2">
    <source>
        <dbReference type="ARBA" id="ARBA00023130"/>
    </source>
</evidence>
<keyword evidence="1 6" id="KW-0732">Signal</keyword>
<dbReference type="Proteomes" id="UP001187343">
    <property type="component" value="Unassembled WGS sequence"/>
</dbReference>
<dbReference type="InterPro" id="IPR051287">
    <property type="entry name" value="TCR_variable_region"/>
</dbReference>
<evidence type="ECO:0000313" key="8">
    <source>
        <dbReference type="EMBL" id="KAK2900801.1"/>
    </source>
</evidence>
<dbReference type="EMBL" id="JAUYZG010000008">
    <property type="protein sequence ID" value="KAK2900801.1"/>
    <property type="molecule type" value="Genomic_DNA"/>
</dbReference>
<feature type="chain" id="PRO_5041659931" description="Ig-like domain-containing protein" evidence="6">
    <location>
        <begin position="18"/>
        <end position="127"/>
    </location>
</feature>
<keyword evidence="2" id="KW-1064">Adaptive immunity</keyword>
<dbReference type="SMART" id="SM00409">
    <property type="entry name" value="IG"/>
    <property type="match status" value="1"/>
</dbReference>
<sequence length="127" mass="13874">MLLCLLGFLSTFGAGRCENVITPVQTEVYGKSGDKITLSCNCSTALSLYWYRQYLRSAPDVLLLILQNSGESETIQPGMSVKLNEDKTLVELEISSANVTDSAVYYCASKPTVRGNPTAPYKNLNLP</sequence>
<keyword evidence="5" id="KW-0391">Immunity</keyword>
<dbReference type="Pfam" id="PF07686">
    <property type="entry name" value="V-set"/>
    <property type="match status" value="1"/>
</dbReference>
<dbReference type="InterPro" id="IPR013106">
    <property type="entry name" value="Ig_V-set"/>
</dbReference>
<evidence type="ECO:0000256" key="3">
    <source>
        <dbReference type="ARBA" id="ARBA00023170"/>
    </source>
</evidence>
<reference evidence="8" key="1">
    <citation type="submission" date="2023-08" db="EMBL/GenBank/DDBJ databases">
        <title>Chromosome-level Genome Assembly of mud carp (Cirrhinus molitorella).</title>
        <authorList>
            <person name="Liu H."/>
        </authorList>
    </citation>
    <scope>NUCLEOTIDE SEQUENCE</scope>
    <source>
        <strain evidence="8">Prfri</strain>
        <tissue evidence="8">Muscle</tissue>
    </source>
</reference>
<dbReference type="InterPro" id="IPR036179">
    <property type="entry name" value="Ig-like_dom_sf"/>
</dbReference>
<dbReference type="PANTHER" id="PTHR19367">
    <property type="entry name" value="T-CELL RECEPTOR ALPHA CHAIN V REGION"/>
    <property type="match status" value="1"/>
</dbReference>
<comment type="caution">
    <text evidence="8">The sequence shown here is derived from an EMBL/GenBank/DDBJ whole genome shotgun (WGS) entry which is preliminary data.</text>
</comment>
<evidence type="ECO:0000313" key="9">
    <source>
        <dbReference type="Proteomes" id="UP001187343"/>
    </source>
</evidence>
<dbReference type="InterPro" id="IPR007110">
    <property type="entry name" value="Ig-like_dom"/>
</dbReference>
<gene>
    <name evidence="8" type="ORF">Q8A67_008916</name>
</gene>
<dbReference type="GO" id="GO:0042101">
    <property type="term" value="C:T cell receptor complex"/>
    <property type="evidence" value="ECO:0007669"/>
    <property type="project" value="UniProtKB-KW"/>
</dbReference>
<evidence type="ECO:0000256" key="4">
    <source>
        <dbReference type="ARBA" id="ARBA00023319"/>
    </source>
</evidence>
<dbReference type="PANTHER" id="PTHR19367:SF18">
    <property type="entry name" value="T CELL RECEPTOR ALPHA VARIABLE 16"/>
    <property type="match status" value="1"/>
</dbReference>
<keyword evidence="4" id="KW-0393">Immunoglobulin domain</keyword>
<dbReference type="SMART" id="SM00406">
    <property type="entry name" value="IGv"/>
    <property type="match status" value="1"/>
</dbReference>
<proteinExistence type="predicted"/>
<feature type="domain" description="Ig-like" evidence="7">
    <location>
        <begin position="23"/>
        <end position="125"/>
    </location>
</feature>
<dbReference type="InterPro" id="IPR003599">
    <property type="entry name" value="Ig_sub"/>
</dbReference>
<dbReference type="PROSITE" id="PS50835">
    <property type="entry name" value="IG_LIKE"/>
    <property type="match status" value="1"/>
</dbReference>
<dbReference type="AlphaFoldDB" id="A0AA88TSU6"/>
<dbReference type="Gene3D" id="2.60.40.10">
    <property type="entry name" value="Immunoglobulins"/>
    <property type="match status" value="1"/>
</dbReference>
<evidence type="ECO:0000256" key="5">
    <source>
        <dbReference type="ARBA" id="ARBA00043266"/>
    </source>
</evidence>
<organism evidence="8 9">
    <name type="scientific">Cirrhinus molitorella</name>
    <name type="common">mud carp</name>
    <dbReference type="NCBI Taxonomy" id="172907"/>
    <lineage>
        <taxon>Eukaryota</taxon>
        <taxon>Metazoa</taxon>
        <taxon>Chordata</taxon>
        <taxon>Craniata</taxon>
        <taxon>Vertebrata</taxon>
        <taxon>Euteleostomi</taxon>
        <taxon>Actinopterygii</taxon>
        <taxon>Neopterygii</taxon>
        <taxon>Teleostei</taxon>
        <taxon>Ostariophysi</taxon>
        <taxon>Cypriniformes</taxon>
        <taxon>Cyprinidae</taxon>
        <taxon>Labeoninae</taxon>
        <taxon>Labeonini</taxon>
        <taxon>Cirrhinus</taxon>
    </lineage>
</organism>
<keyword evidence="5" id="KW-1279">T cell receptor</keyword>
<name>A0AA88TSU6_9TELE</name>
<keyword evidence="9" id="KW-1185">Reference proteome</keyword>
<dbReference type="SUPFAM" id="SSF48726">
    <property type="entry name" value="Immunoglobulin"/>
    <property type="match status" value="1"/>
</dbReference>